<feature type="region of interest" description="Disordered" evidence="1">
    <location>
        <begin position="1"/>
        <end position="33"/>
    </location>
</feature>
<proteinExistence type="predicted"/>
<sequence>MDKPSNASKETITAPQNSQSQPLSDTYAESVRMTPERLLNAVIKTTRQGGSSEH</sequence>
<organism evidence="2 3">
    <name type="scientific">Acinetobacter johnsonii</name>
    <dbReference type="NCBI Taxonomy" id="40214"/>
    <lineage>
        <taxon>Bacteria</taxon>
        <taxon>Pseudomonadati</taxon>
        <taxon>Pseudomonadota</taxon>
        <taxon>Gammaproteobacteria</taxon>
        <taxon>Moraxellales</taxon>
        <taxon>Moraxellaceae</taxon>
        <taxon>Acinetobacter</taxon>
    </lineage>
</organism>
<evidence type="ECO:0000313" key="2">
    <source>
        <dbReference type="EMBL" id="SUT97861.1"/>
    </source>
</evidence>
<dbReference type="Proteomes" id="UP000254227">
    <property type="component" value="Unassembled WGS sequence"/>
</dbReference>
<accession>A0A380U8Q4</accession>
<dbReference type="AlphaFoldDB" id="A0A380U8Q4"/>
<evidence type="ECO:0000256" key="1">
    <source>
        <dbReference type="SAM" id="MobiDB-lite"/>
    </source>
</evidence>
<gene>
    <name evidence="2" type="ORF">NCTC10308_02617</name>
</gene>
<dbReference type="EMBL" id="UFRV01000006">
    <property type="protein sequence ID" value="SUT97861.1"/>
    <property type="molecule type" value="Genomic_DNA"/>
</dbReference>
<name>A0A380U8Q4_ACIJO</name>
<feature type="compositionally biased region" description="Polar residues" evidence="1">
    <location>
        <begin position="1"/>
        <end position="24"/>
    </location>
</feature>
<evidence type="ECO:0000313" key="3">
    <source>
        <dbReference type="Proteomes" id="UP000254227"/>
    </source>
</evidence>
<reference evidence="2 3" key="1">
    <citation type="submission" date="2018-06" db="EMBL/GenBank/DDBJ databases">
        <authorList>
            <consortium name="Pathogen Informatics"/>
            <person name="Doyle S."/>
        </authorList>
    </citation>
    <scope>NUCLEOTIDE SEQUENCE [LARGE SCALE GENOMIC DNA]</scope>
    <source>
        <strain evidence="2 3">NCTC10308</strain>
    </source>
</reference>
<protein>
    <submittedName>
        <fullName evidence="2">Uncharacterized protein</fullName>
    </submittedName>
</protein>